<protein>
    <recommendedName>
        <fullName evidence="3">Glutaredoxin domain-containing protein</fullName>
    </recommendedName>
</protein>
<evidence type="ECO:0000313" key="2">
    <source>
        <dbReference type="EMBL" id="QHT34169.1"/>
    </source>
</evidence>
<dbReference type="AlphaFoldDB" id="A0A6C0F0V7"/>
<evidence type="ECO:0000256" key="1">
    <source>
        <dbReference type="SAM" id="MobiDB-lite"/>
    </source>
</evidence>
<organism evidence="2">
    <name type="scientific">viral metagenome</name>
    <dbReference type="NCBI Taxonomy" id="1070528"/>
    <lineage>
        <taxon>unclassified sequences</taxon>
        <taxon>metagenomes</taxon>
        <taxon>organismal metagenomes</taxon>
    </lineage>
</organism>
<dbReference type="EMBL" id="MN738988">
    <property type="protein sequence ID" value="QHT34169.1"/>
    <property type="molecule type" value="Genomic_DNA"/>
</dbReference>
<feature type="compositionally biased region" description="Polar residues" evidence="1">
    <location>
        <begin position="187"/>
        <end position="203"/>
    </location>
</feature>
<proteinExistence type="predicted"/>
<evidence type="ECO:0008006" key="3">
    <source>
        <dbReference type="Google" id="ProtNLM"/>
    </source>
</evidence>
<sequence>MSQPQQKHYLFVSNHCQHSKRLLTQLQKTALMGDINVVNIDDPRVKLPDFVQCVPTLYIPSKRQVLTDSHLFQWFEESLKEETSSKSKVNIADITGDASILPFQMSEMGNGLAGAMYSFIEEDKNDLMNQNYSFLQDRDINKMPEFTRSDAAPSGGGGGSKAAPANKKTGGNTDNAYEQMMKARGSDMQQKGAPQTPNFSSPY</sequence>
<name>A0A6C0F0V7_9ZZZZ</name>
<reference evidence="2" key="1">
    <citation type="journal article" date="2020" name="Nature">
        <title>Giant virus diversity and host interactions through global metagenomics.</title>
        <authorList>
            <person name="Schulz F."/>
            <person name="Roux S."/>
            <person name="Paez-Espino D."/>
            <person name="Jungbluth S."/>
            <person name="Walsh D.A."/>
            <person name="Denef V.J."/>
            <person name="McMahon K.D."/>
            <person name="Konstantinidis K.T."/>
            <person name="Eloe-Fadrosh E.A."/>
            <person name="Kyrpides N.C."/>
            <person name="Woyke T."/>
        </authorList>
    </citation>
    <scope>NUCLEOTIDE SEQUENCE</scope>
    <source>
        <strain evidence="2">GVMAG-M-3300009161-52</strain>
    </source>
</reference>
<feature type="region of interest" description="Disordered" evidence="1">
    <location>
        <begin position="146"/>
        <end position="203"/>
    </location>
</feature>
<accession>A0A6C0F0V7</accession>